<protein>
    <submittedName>
        <fullName evidence="10">Tryptophan/tyrosine permease family-domain-containing protein</fullName>
    </submittedName>
</protein>
<evidence type="ECO:0000313" key="10">
    <source>
        <dbReference type="EMBL" id="OUS45927.1"/>
    </source>
</evidence>
<dbReference type="PANTHER" id="PTHR32195:SF26">
    <property type="entry name" value="TRYPTOPHAN OR TYROSINE TRANSPORTER PROTEIN"/>
    <property type="match status" value="1"/>
</dbReference>
<sequence length="489" mass="51105">MCLARMRSHARASTSGASLASSPRVNHPLSSRSVRRIALRVARRPRAVVDDPESDAKDDALRGDEDLTRLWSNVDAQSDSVTRVAGNIASAVALVAGTTLGAGMLALPIVLRDAGFVPSTVVILACWAFFACSGLCVLEVNLGTMCALGRAGGVTFNALAERTLGSNGTKVATASYAFIHYALLVAYVQKVGELATEAFPTWPGGSNAASVAFTATMSTFLYLASPAKIEKVNSVLFTGVIATFVPLLAVAAQSGSAENLLAVSDWSKTPATIPIIAVAFVYHQVVPVVATSLEGDKSRAQTAILLGTLIPALMFILWDAAVLGSVPVDSSATIDPIATLQAASPLTATLVRGFELFAVMTSFLGFGWGLAGYIADGLKTTEDDPLPWALALAPPLIFALTNPDVFLAALDSAGAFGVLVVFGMMPPVMAYRHRRARTECSIENDPAECLPVLQPALPGGDVALLVVFTLATAFVADETNGLIQSFIHR</sequence>
<evidence type="ECO:0000256" key="4">
    <source>
        <dbReference type="ARBA" id="ARBA00022519"/>
    </source>
</evidence>
<feature type="transmembrane region" description="Helical" evidence="9">
    <location>
        <begin position="116"/>
        <end position="138"/>
    </location>
</feature>
<feature type="transmembrane region" description="Helical" evidence="9">
    <location>
        <begin position="171"/>
        <end position="188"/>
    </location>
</feature>
<dbReference type="eggNOG" id="ENOG502QSPD">
    <property type="taxonomic scope" value="Eukaryota"/>
</dbReference>
<feature type="transmembrane region" description="Helical" evidence="9">
    <location>
        <begin position="208"/>
        <end position="225"/>
    </location>
</feature>
<feature type="transmembrane region" description="Helical" evidence="9">
    <location>
        <begin position="271"/>
        <end position="290"/>
    </location>
</feature>
<evidence type="ECO:0000256" key="7">
    <source>
        <dbReference type="ARBA" id="ARBA00023136"/>
    </source>
</evidence>
<dbReference type="Gene3D" id="1.20.1740.10">
    <property type="entry name" value="Amino acid/polyamine transporter I"/>
    <property type="match status" value="1"/>
</dbReference>
<evidence type="ECO:0000256" key="2">
    <source>
        <dbReference type="ARBA" id="ARBA00022448"/>
    </source>
</evidence>
<accession>A0A1Y5IBB5</accession>
<feature type="region of interest" description="Disordered" evidence="8">
    <location>
        <begin position="1"/>
        <end position="27"/>
    </location>
</feature>
<feature type="transmembrane region" description="Helical" evidence="9">
    <location>
        <begin position="413"/>
        <end position="431"/>
    </location>
</feature>
<proteinExistence type="predicted"/>
<name>A0A1Y5IBB5_OSTTA</name>
<keyword evidence="6 9" id="KW-1133">Transmembrane helix</keyword>
<reference evidence="10" key="1">
    <citation type="submission" date="2017-04" db="EMBL/GenBank/DDBJ databases">
        <title>Population genomics of picophytoplankton unveils novel chromosome hypervariability.</title>
        <authorList>
            <consortium name="DOE Joint Genome Institute"/>
            <person name="Blanc-Mathieu R."/>
            <person name="Krasovec M."/>
            <person name="Hebrard M."/>
            <person name="Yau S."/>
            <person name="Desgranges E."/>
            <person name="Martin J."/>
            <person name="Schackwitz W."/>
            <person name="Kuo A."/>
            <person name="Salin G."/>
            <person name="Donnadieu C."/>
            <person name="Desdevises Y."/>
            <person name="Sanchez-Ferandin S."/>
            <person name="Moreau H."/>
            <person name="Rivals E."/>
            <person name="Grigoriev I.V."/>
            <person name="Grimsley N."/>
            <person name="Eyre-Walker A."/>
            <person name="Piganeau G."/>
        </authorList>
    </citation>
    <scope>NUCLEOTIDE SEQUENCE [LARGE SCALE GENOMIC DNA]</scope>
    <source>
        <strain evidence="10">RCC 1115</strain>
    </source>
</reference>
<evidence type="ECO:0000256" key="3">
    <source>
        <dbReference type="ARBA" id="ARBA00022475"/>
    </source>
</evidence>
<organism evidence="10">
    <name type="scientific">Ostreococcus tauri</name>
    <name type="common">Marine green alga</name>
    <dbReference type="NCBI Taxonomy" id="70448"/>
    <lineage>
        <taxon>Eukaryota</taxon>
        <taxon>Viridiplantae</taxon>
        <taxon>Chlorophyta</taxon>
        <taxon>Mamiellophyceae</taxon>
        <taxon>Mamiellales</taxon>
        <taxon>Bathycoccaceae</taxon>
        <taxon>Ostreococcus</taxon>
    </lineage>
</organism>
<feature type="transmembrane region" description="Helical" evidence="9">
    <location>
        <begin position="232"/>
        <end position="251"/>
    </location>
</feature>
<dbReference type="GO" id="GO:0005886">
    <property type="term" value="C:plasma membrane"/>
    <property type="evidence" value="ECO:0007669"/>
    <property type="project" value="UniProtKB-SubCell"/>
</dbReference>
<keyword evidence="5 9" id="KW-0812">Transmembrane</keyword>
<dbReference type="GO" id="GO:0003333">
    <property type="term" value="P:amino acid transmembrane transport"/>
    <property type="evidence" value="ECO:0007669"/>
    <property type="project" value="InterPro"/>
</dbReference>
<evidence type="ECO:0000256" key="6">
    <source>
        <dbReference type="ARBA" id="ARBA00022989"/>
    </source>
</evidence>
<comment type="subcellular location">
    <subcellularLocation>
        <location evidence="1">Cell inner membrane</location>
        <topology evidence="1">Multi-pass membrane protein</topology>
    </subcellularLocation>
</comment>
<feature type="transmembrane region" description="Helical" evidence="9">
    <location>
        <begin position="88"/>
        <end position="110"/>
    </location>
</feature>
<gene>
    <name evidence="10" type="ORF">BE221DRAFT_192600</name>
</gene>
<evidence type="ECO:0000256" key="9">
    <source>
        <dbReference type="SAM" id="Phobius"/>
    </source>
</evidence>
<evidence type="ECO:0000256" key="5">
    <source>
        <dbReference type="ARBA" id="ARBA00022692"/>
    </source>
</evidence>
<feature type="transmembrane region" description="Helical" evidence="9">
    <location>
        <begin position="356"/>
        <end position="374"/>
    </location>
</feature>
<dbReference type="Pfam" id="PF03222">
    <property type="entry name" value="Trp_Tyr_perm"/>
    <property type="match status" value="1"/>
</dbReference>
<dbReference type="EMBL" id="KZ155785">
    <property type="protein sequence ID" value="OUS45927.1"/>
    <property type="molecule type" value="Genomic_DNA"/>
</dbReference>
<keyword evidence="7 9" id="KW-0472">Membrane</keyword>
<keyword evidence="3" id="KW-1003">Cell membrane</keyword>
<feature type="transmembrane region" description="Helical" evidence="9">
    <location>
        <begin position="386"/>
        <end position="407"/>
    </location>
</feature>
<dbReference type="PANTHER" id="PTHR32195">
    <property type="entry name" value="OS07G0662800 PROTEIN"/>
    <property type="match status" value="1"/>
</dbReference>
<dbReference type="Proteomes" id="UP000195557">
    <property type="component" value="Unassembled WGS sequence"/>
</dbReference>
<dbReference type="InterPro" id="IPR018227">
    <property type="entry name" value="Amino_acid_transport_2"/>
</dbReference>
<keyword evidence="2" id="KW-0813">Transport</keyword>
<evidence type="ECO:0000256" key="8">
    <source>
        <dbReference type="SAM" id="MobiDB-lite"/>
    </source>
</evidence>
<evidence type="ECO:0000256" key="1">
    <source>
        <dbReference type="ARBA" id="ARBA00004429"/>
    </source>
</evidence>
<feature type="compositionally biased region" description="Basic residues" evidence="8">
    <location>
        <begin position="1"/>
        <end position="10"/>
    </location>
</feature>
<dbReference type="AlphaFoldDB" id="A0A1Y5IBB5"/>
<feature type="transmembrane region" description="Helical" evidence="9">
    <location>
        <begin position="302"/>
        <end position="321"/>
    </location>
</feature>
<feature type="compositionally biased region" description="Polar residues" evidence="8">
    <location>
        <begin position="11"/>
        <end position="24"/>
    </location>
</feature>
<keyword evidence="4" id="KW-0997">Cell inner membrane</keyword>